<evidence type="ECO:0000313" key="3">
    <source>
        <dbReference type="Proteomes" id="UP001341281"/>
    </source>
</evidence>
<proteinExistence type="predicted"/>
<dbReference type="Proteomes" id="UP001341281">
    <property type="component" value="Chromosome 01"/>
</dbReference>
<dbReference type="AlphaFoldDB" id="A0AAQ3PGG4"/>
<name>A0AAQ3PGG4_PASNO</name>
<evidence type="ECO:0000313" key="2">
    <source>
        <dbReference type="EMBL" id="WVZ50202.1"/>
    </source>
</evidence>
<accession>A0AAQ3PGG4</accession>
<feature type="region of interest" description="Disordered" evidence="1">
    <location>
        <begin position="40"/>
        <end position="59"/>
    </location>
</feature>
<sequence>MSRVPSPLVRLILDSRHRISRSRRWAPIWAPVRCPQPLHGSAPWRRRRANPPTALPATSCQPVSKVPAVPVKRSASRLFILSIWHSLPDADLTFLRKTGIRQGFDFQQENVLQFRSELRFYMLYKPLNMIKEASLQT</sequence>
<protein>
    <submittedName>
        <fullName evidence="2">Uncharacterized protein</fullName>
    </submittedName>
</protein>
<gene>
    <name evidence="2" type="ORF">U9M48_001478</name>
</gene>
<organism evidence="2 3">
    <name type="scientific">Paspalum notatum var. saurae</name>
    <dbReference type="NCBI Taxonomy" id="547442"/>
    <lineage>
        <taxon>Eukaryota</taxon>
        <taxon>Viridiplantae</taxon>
        <taxon>Streptophyta</taxon>
        <taxon>Embryophyta</taxon>
        <taxon>Tracheophyta</taxon>
        <taxon>Spermatophyta</taxon>
        <taxon>Magnoliopsida</taxon>
        <taxon>Liliopsida</taxon>
        <taxon>Poales</taxon>
        <taxon>Poaceae</taxon>
        <taxon>PACMAD clade</taxon>
        <taxon>Panicoideae</taxon>
        <taxon>Andropogonodae</taxon>
        <taxon>Paspaleae</taxon>
        <taxon>Paspalinae</taxon>
        <taxon>Paspalum</taxon>
    </lineage>
</organism>
<reference evidence="2 3" key="1">
    <citation type="submission" date="2024-02" db="EMBL/GenBank/DDBJ databases">
        <title>High-quality chromosome-scale genome assembly of Pensacola bahiagrass (Paspalum notatum Flugge var. saurae).</title>
        <authorList>
            <person name="Vega J.M."/>
            <person name="Podio M."/>
            <person name="Orjuela J."/>
            <person name="Siena L.A."/>
            <person name="Pessino S.C."/>
            <person name="Combes M.C."/>
            <person name="Mariac C."/>
            <person name="Albertini E."/>
            <person name="Pupilli F."/>
            <person name="Ortiz J.P.A."/>
            <person name="Leblanc O."/>
        </authorList>
    </citation>
    <scope>NUCLEOTIDE SEQUENCE [LARGE SCALE GENOMIC DNA]</scope>
    <source>
        <strain evidence="2">R1</strain>
        <tissue evidence="2">Leaf</tissue>
    </source>
</reference>
<keyword evidence="3" id="KW-1185">Reference proteome</keyword>
<dbReference type="EMBL" id="CP144745">
    <property type="protein sequence ID" value="WVZ50202.1"/>
    <property type="molecule type" value="Genomic_DNA"/>
</dbReference>
<evidence type="ECO:0000256" key="1">
    <source>
        <dbReference type="SAM" id="MobiDB-lite"/>
    </source>
</evidence>